<dbReference type="EMBL" id="BAAASL010000032">
    <property type="protein sequence ID" value="GAA2725708.1"/>
    <property type="molecule type" value="Genomic_DNA"/>
</dbReference>
<feature type="region of interest" description="Disordered" evidence="1">
    <location>
        <begin position="1"/>
        <end position="25"/>
    </location>
</feature>
<reference evidence="3" key="1">
    <citation type="journal article" date="2019" name="Int. J. Syst. Evol. Microbiol.">
        <title>The Global Catalogue of Microorganisms (GCM) 10K type strain sequencing project: providing services to taxonomists for standard genome sequencing and annotation.</title>
        <authorList>
            <consortium name="The Broad Institute Genomics Platform"/>
            <consortium name="The Broad Institute Genome Sequencing Center for Infectious Disease"/>
            <person name="Wu L."/>
            <person name="Ma J."/>
        </authorList>
    </citation>
    <scope>NUCLEOTIDE SEQUENCE [LARGE SCALE GENOMIC DNA]</scope>
    <source>
        <strain evidence="3">JCM 4542</strain>
    </source>
</reference>
<evidence type="ECO:0000256" key="1">
    <source>
        <dbReference type="SAM" id="MobiDB-lite"/>
    </source>
</evidence>
<evidence type="ECO:0000313" key="3">
    <source>
        <dbReference type="Proteomes" id="UP001500886"/>
    </source>
</evidence>
<proteinExistence type="predicted"/>
<gene>
    <name evidence="2" type="ORF">GCM10010315_58440</name>
</gene>
<feature type="region of interest" description="Disordered" evidence="1">
    <location>
        <begin position="130"/>
        <end position="159"/>
    </location>
</feature>
<evidence type="ECO:0000313" key="2">
    <source>
        <dbReference type="EMBL" id="GAA2725708.1"/>
    </source>
</evidence>
<dbReference type="Proteomes" id="UP001500886">
    <property type="component" value="Unassembled WGS sequence"/>
</dbReference>
<protein>
    <submittedName>
        <fullName evidence="2">Uncharacterized protein</fullName>
    </submittedName>
</protein>
<feature type="compositionally biased region" description="Basic and acidic residues" evidence="1">
    <location>
        <begin position="1"/>
        <end position="10"/>
    </location>
</feature>
<accession>A0ABP6GMW5</accession>
<keyword evidence="3" id="KW-1185">Reference proteome</keyword>
<comment type="caution">
    <text evidence="2">The sequence shown here is derived from an EMBL/GenBank/DDBJ whole genome shotgun (WGS) entry which is preliminary data.</text>
</comment>
<organism evidence="2 3">
    <name type="scientific">Streptomyces luteosporeus</name>
    <dbReference type="NCBI Taxonomy" id="173856"/>
    <lineage>
        <taxon>Bacteria</taxon>
        <taxon>Bacillati</taxon>
        <taxon>Actinomycetota</taxon>
        <taxon>Actinomycetes</taxon>
        <taxon>Kitasatosporales</taxon>
        <taxon>Streptomycetaceae</taxon>
        <taxon>Streptomyces</taxon>
    </lineage>
</organism>
<sequence>MGEDPVDTRDSAGQPASPSGGGHLAKEAETLTTFKNRIDEVLAKLEKSSASPKTIGDQKVPADTFGRNFGSAQQLAALYDKVHARLELLSKQFGDQVEAMGIAAVVAERGYDGVDADEAARMRAIQKRAGEYERQLTGKSGGTAATPPPAEGGTAGAGL</sequence>
<name>A0ABP6GMW5_9ACTN</name>